<sequence>MSGEEISYDKQTLCWGECQEASGSNTGIDPEELSITDYNHSGSFGSEVNISFEDHQPDSMSYISLDDNRTIVDESIENQSFNLEGKGQKIYSVIGSWTDADGEVTGSMVFTFNIDIAE</sequence>
<protein>
    <submittedName>
        <fullName evidence="1">Uncharacterized protein</fullName>
    </submittedName>
</protein>
<dbReference type="RefSeq" id="WP_322421691.1">
    <property type="nucleotide sequence ID" value="NZ_JAXQNN010000003.1"/>
</dbReference>
<proteinExistence type="predicted"/>
<name>A0ABU5KNI0_9BACL</name>
<gene>
    <name evidence="1" type="ORF">UFB30_10785</name>
</gene>
<reference evidence="1 2" key="1">
    <citation type="submission" date="2023-12" db="EMBL/GenBank/DDBJ databases">
        <title>Jeotgalibacillus haloalkaliphilus sp. nov., a novel salt-tolerant bacteria, isolated from the estuary of the Fenhe River into the Yellow River.</title>
        <authorList>
            <person name="Li Y."/>
        </authorList>
    </citation>
    <scope>NUCLEOTIDE SEQUENCE [LARGE SCALE GENOMIC DNA]</scope>
    <source>
        <strain evidence="1 2">HH7-29</strain>
    </source>
</reference>
<comment type="caution">
    <text evidence="1">The sequence shown here is derived from an EMBL/GenBank/DDBJ whole genome shotgun (WGS) entry which is preliminary data.</text>
</comment>
<keyword evidence="2" id="KW-1185">Reference proteome</keyword>
<organism evidence="1 2">
    <name type="scientific">Jeotgalibacillus haloalkalitolerans</name>
    <dbReference type="NCBI Taxonomy" id="3104292"/>
    <lineage>
        <taxon>Bacteria</taxon>
        <taxon>Bacillati</taxon>
        <taxon>Bacillota</taxon>
        <taxon>Bacilli</taxon>
        <taxon>Bacillales</taxon>
        <taxon>Caryophanaceae</taxon>
        <taxon>Jeotgalibacillus</taxon>
    </lineage>
</organism>
<dbReference type="EMBL" id="JAXQNN010000003">
    <property type="protein sequence ID" value="MDZ5712712.1"/>
    <property type="molecule type" value="Genomic_DNA"/>
</dbReference>
<evidence type="ECO:0000313" key="1">
    <source>
        <dbReference type="EMBL" id="MDZ5712712.1"/>
    </source>
</evidence>
<dbReference type="Proteomes" id="UP001292084">
    <property type="component" value="Unassembled WGS sequence"/>
</dbReference>
<evidence type="ECO:0000313" key="2">
    <source>
        <dbReference type="Proteomes" id="UP001292084"/>
    </source>
</evidence>
<accession>A0ABU5KNI0</accession>